<feature type="transmembrane region" description="Helical" evidence="9">
    <location>
        <begin position="69"/>
        <end position="87"/>
    </location>
</feature>
<keyword evidence="7 9" id="KW-0472">Membrane</keyword>
<dbReference type="Pfam" id="PF03553">
    <property type="entry name" value="Na_H_antiporter"/>
    <property type="match status" value="1"/>
</dbReference>
<feature type="transmembrane region" description="Helical" evidence="9">
    <location>
        <begin position="188"/>
        <end position="209"/>
    </location>
</feature>
<dbReference type="OrthoDB" id="9762978at2"/>
<feature type="domain" description="Na+/H+ antiporter NhaC-like C-terminal" evidence="10">
    <location>
        <begin position="192"/>
        <end position="431"/>
    </location>
</feature>
<sequence>MTRTFTLTELLLILGVTVAVLMTAILNNFSLVLAIMPGLFLLVGISVRKGFSFSELSRSAFFGIKRNKDVAWLLTFIGILLPTWHFAGTINDLNALFLTVINPAYFFVIAFLITAVMSLIVGSAIGSLSIAGVPVMAAGDYLGLPMVIVGGALVSGAFVGDRSSPLSSSFFLLSYALEVTVRQHFRAILPTLMWTVFLTAGLFLSLDLYIDKGDALNNGTARNFSELNIGQLAVSFIPALVLLIMILTGKNMKISFTSSIAAAFAILFFRDVPLGAWGEGVLAGAGQVNGIIDMLPFILFILLVGVYSQIIEDTQLIQPYIEKVFTNKSSLAVNTSQSIGIAAAVSLISPNQSFPIILTGRSLLPHWAEYFSKRQLSRILADSTVVFAGLVPWSLLAILCSTIIGVPVLEYAPFAFFLLLSPAVTMVYSVLSARKAYQ</sequence>
<protein>
    <submittedName>
        <fullName evidence="11">Na+:H+ antiporter, NhaC family</fullName>
    </submittedName>
</protein>
<keyword evidence="5 9" id="KW-0812">Transmembrane</keyword>
<organism evidence="11 12">
    <name type="scientific">Salipaludibacillus aurantiacus</name>
    <dbReference type="NCBI Taxonomy" id="1601833"/>
    <lineage>
        <taxon>Bacteria</taxon>
        <taxon>Bacillati</taxon>
        <taxon>Bacillota</taxon>
        <taxon>Bacilli</taxon>
        <taxon>Bacillales</taxon>
        <taxon>Bacillaceae</taxon>
    </lineage>
</organism>
<feature type="transmembrane region" description="Helical" evidence="9">
    <location>
        <begin position="31"/>
        <end position="48"/>
    </location>
</feature>
<dbReference type="GO" id="GO:0015297">
    <property type="term" value="F:antiporter activity"/>
    <property type="evidence" value="ECO:0007669"/>
    <property type="project" value="UniProtKB-KW"/>
</dbReference>
<dbReference type="InterPro" id="IPR052180">
    <property type="entry name" value="NhaC_Na-H+_Antiporter"/>
</dbReference>
<keyword evidence="3" id="KW-0050">Antiport</keyword>
<evidence type="ECO:0000256" key="1">
    <source>
        <dbReference type="ARBA" id="ARBA00004651"/>
    </source>
</evidence>
<proteinExistence type="inferred from homology"/>
<dbReference type="GO" id="GO:0005886">
    <property type="term" value="C:plasma membrane"/>
    <property type="evidence" value="ECO:0007669"/>
    <property type="project" value="UniProtKB-SubCell"/>
</dbReference>
<evidence type="ECO:0000256" key="7">
    <source>
        <dbReference type="ARBA" id="ARBA00023136"/>
    </source>
</evidence>
<evidence type="ECO:0000256" key="6">
    <source>
        <dbReference type="ARBA" id="ARBA00022989"/>
    </source>
</evidence>
<keyword evidence="4" id="KW-1003">Cell membrane</keyword>
<evidence type="ECO:0000256" key="9">
    <source>
        <dbReference type="SAM" id="Phobius"/>
    </source>
</evidence>
<evidence type="ECO:0000256" key="4">
    <source>
        <dbReference type="ARBA" id="ARBA00022475"/>
    </source>
</evidence>
<dbReference type="AlphaFoldDB" id="A0A1H9W9S9"/>
<dbReference type="EMBL" id="FOGT01000015">
    <property type="protein sequence ID" value="SES30706.1"/>
    <property type="molecule type" value="Genomic_DNA"/>
</dbReference>
<dbReference type="InterPro" id="IPR018461">
    <property type="entry name" value="Na/H_Antiport_NhaC-like_C"/>
</dbReference>
<evidence type="ECO:0000256" key="8">
    <source>
        <dbReference type="ARBA" id="ARBA00038435"/>
    </source>
</evidence>
<dbReference type="Proteomes" id="UP000198571">
    <property type="component" value="Unassembled WGS sequence"/>
</dbReference>
<comment type="similarity">
    <text evidence="8">Belongs to the NhaC Na(+)/H(+) (TC 2.A.35) antiporter family.</text>
</comment>
<feature type="transmembrane region" description="Helical" evidence="9">
    <location>
        <begin position="107"/>
        <end position="129"/>
    </location>
</feature>
<keyword evidence="2" id="KW-0813">Transport</keyword>
<reference evidence="12" key="1">
    <citation type="submission" date="2016-10" db="EMBL/GenBank/DDBJ databases">
        <authorList>
            <person name="Varghese N."/>
            <person name="Submissions S."/>
        </authorList>
    </citation>
    <scope>NUCLEOTIDE SEQUENCE [LARGE SCALE GENOMIC DNA]</scope>
    <source>
        <strain evidence="12">S9</strain>
    </source>
</reference>
<dbReference type="STRING" id="1601833.SAMN05518684_11574"/>
<evidence type="ECO:0000313" key="12">
    <source>
        <dbReference type="Proteomes" id="UP000198571"/>
    </source>
</evidence>
<feature type="transmembrane region" description="Helical" evidence="9">
    <location>
        <begin position="411"/>
        <end position="431"/>
    </location>
</feature>
<name>A0A1H9W9S9_9BACI</name>
<dbReference type="PANTHER" id="PTHR33451">
    <property type="entry name" value="MALATE-2H(+)/NA(+)-LACTATE ANTIPORTER"/>
    <property type="match status" value="1"/>
</dbReference>
<evidence type="ECO:0000259" key="10">
    <source>
        <dbReference type="Pfam" id="PF03553"/>
    </source>
</evidence>
<dbReference type="PANTHER" id="PTHR33451:SF3">
    <property type="entry name" value="MALATE-2H(+)_NA(+)-LACTATE ANTIPORTER"/>
    <property type="match status" value="1"/>
</dbReference>
<feature type="transmembrane region" description="Helical" evidence="9">
    <location>
        <begin position="290"/>
        <end position="310"/>
    </location>
</feature>
<evidence type="ECO:0000313" key="11">
    <source>
        <dbReference type="EMBL" id="SES30706.1"/>
    </source>
</evidence>
<feature type="transmembrane region" description="Helical" evidence="9">
    <location>
        <begin position="229"/>
        <end position="247"/>
    </location>
</feature>
<keyword evidence="12" id="KW-1185">Reference proteome</keyword>
<accession>A0A1H9W9S9</accession>
<keyword evidence="6 9" id="KW-1133">Transmembrane helix</keyword>
<evidence type="ECO:0000256" key="5">
    <source>
        <dbReference type="ARBA" id="ARBA00022692"/>
    </source>
</evidence>
<feature type="transmembrane region" description="Helical" evidence="9">
    <location>
        <begin position="7"/>
        <end position="25"/>
    </location>
</feature>
<evidence type="ECO:0000256" key="3">
    <source>
        <dbReference type="ARBA" id="ARBA00022449"/>
    </source>
</evidence>
<feature type="transmembrane region" description="Helical" evidence="9">
    <location>
        <begin position="379"/>
        <end position="405"/>
    </location>
</feature>
<comment type="subcellular location">
    <subcellularLocation>
        <location evidence="1">Cell membrane</location>
        <topology evidence="1">Multi-pass membrane protein</topology>
    </subcellularLocation>
</comment>
<evidence type="ECO:0000256" key="2">
    <source>
        <dbReference type="ARBA" id="ARBA00022448"/>
    </source>
</evidence>
<gene>
    <name evidence="11" type="ORF">SAMN05518684_11574</name>
</gene>
<dbReference type="RefSeq" id="WP_093054439.1">
    <property type="nucleotide sequence ID" value="NZ_FOGT01000015.1"/>
</dbReference>
<feature type="transmembrane region" description="Helical" evidence="9">
    <location>
        <begin position="141"/>
        <end position="159"/>
    </location>
</feature>